<dbReference type="InterPro" id="IPR003774">
    <property type="entry name" value="AlgH-like"/>
</dbReference>
<evidence type="ECO:0000313" key="4">
    <source>
        <dbReference type="Proteomes" id="UP000198406"/>
    </source>
</evidence>
<evidence type="ECO:0000313" key="3">
    <source>
        <dbReference type="EMBL" id="GAX10080.1"/>
    </source>
</evidence>
<feature type="signal peptide" evidence="2">
    <location>
        <begin position="1"/>
        <end position="17"/>
    </location>
</feature>
<reference evidence="3 4" key="1">
    <citation type="journal article" date="2015" name="Plant Cell">
        <title>Oil accumulation by the oleaginous diatom Fistulifera solaris as revealed by the genome and transcriptome.</title>
        <authorList>
            <person name="Tanaka T."/>
            <person name="Maeda Y."/>
            <person name="Veluchamy A."/>
            <person name="Tanaka M."/>
            <person name="Abida H."/>
            <person name="Marechal E."/>
            <person name="Bowler C."/>
            <person name="Muto M."/>
            <person name="Sunaga Y."/>
            <person name="Tanaka M."/>
            <person name="Yoshino T."/>
            <person name="Taniguchi T."/>
            <person name="Fukuda Y."/>
            <person name="Nemoto M."/>
            <person name="Matsumoto M."/>
            <person name="Wong P.S."/>
            <person name="Aburatani S."/>
            <person name="Fujibuchi W."/>
        </authorList>
    </citation>
    <scope>NUCLEOTIDE SEQUENCE [LARGE SCALE GENOMIC DNA]</scope>
    <source>
        <strain evidence="3 4">JPCC DA0580</strain>
    </source>
</reference>
<name>A0A1Z5J7Y0_FISSO</name>
<dbReference type="Pfam" id="PF02622">
    <property type="entry name" value="DUF179"/>
    <property type="match status" value="1"/>
</dbReference>
<dbReference type="EMBL" id="BDSP01000015">
    <property type="protein sequence ID" value="GAX10080.1"/>
    <property type="molecule type" value="Genomic_DNA"/>
</dbReference>
<comment type="caution">
    <text evidence="3">The sequence shown here is derived from an EMBL/GenBank/DDBJ whole genome shotgun (WGS) entry which is preliminary data.</text>
</comment>
<sequence length="367" mass="40894">MNSVFVLLCFCIALSNAFFFSFPPISRNKLALIPRSPETCHFLSSFYGNFDEELEDDEDDDEEEDDDDDDDEEEEFDNLDVANFRTRMSSMFQTEESKGVDELIGLATSKSQQTSKDWARAADTVAPGTILLANPDYFCANFNGNRRVPSSDLMARFGLSLPPPLELGPDRRADLLPVLLVVDSSKTKGTRAILLNRRTGHLLGDLEQPLDEGGSSPLLAKFCIQPLWFGGVDSYSAGLEMVHLCPAVRGAKQLTEDGLFWGGDPTEAQDAMEDPSLERPMSGFDFKFFVQSTIFAPGQAEKEVASSTFFLANVSTDVIFKSRDRMGTKRAKPLWTEIMELMGGKYEATKNKLYEEGEFKVDYTTDS</sequence>
<keyword evidence="2" id="KW-0732">Signal</keyword>
<dbReference type="Proteomes" id="UP000198406">
    <property type="component" value="Unassembled WGS sequence"/>
</dbReference>
<dbReference type="OrthoDB" id="272750at2759"/>
<proteinExistence type="predicted"/>
<accession>A0A1Z5J7Y0</accession>
<dbReference type="Gene3D" id="3.40.1740.10">
    <property type="entry name" value="VC0467-like"/>
    <property type="match status" value="1"/>
</dbReference>
<organism evidence="3 4">
    <name type="scientific">Fistulifera solaris</name>
    <name type="common">Oleaginous diatom</name>
    <dbReference type="NCBI Taxonomy" id="1519565"/>
    <lineage>
        <taxon>Eukaryota</taxon>
        <taxon>Sar</taxon>
        <taxon>Stramenopiles</taxon>
        <taxon>Ochrophyta</taxon>
        <taxon>Bacillariophyta</taxon>
        <taxon>Bacillariophyceae</taxon>
        <taxon>Bacillariophycidae</taxon>
        <taxon>Naviculales</taxon>
        <taxon>Naviculaceae</taxon>
        <taxon>Fistulifera</taxon>
    </lineage>
</organism>
<evidence type="ECO:0000256" key="2">
    <source>
        <dbReference type="SAM" id="SignalP"/>
    </source>
</evidence>
<feature type="chain" id="PRO_5012984052" evidence="2">
    <location>
        <begin position="18"/>
        <end position="367"/>
    </location>
</feature>
<keyword evidence="4" id="KW-1185">Reference proteome</keyword>
<dbReference type="AlphaFoldDB" id="A0A1Z5J7Y0"/>
<dbReference type="InParanoid" id="A0A1Z5J7Y0"/>
<dbReference type="SUPFAM" id="SSF143456">
    <property type="entry name" value="VC0467-like"/>
    <property type="match status" value="1"/>
</dbReference>
<evidence type="ECO:0000256" key="1">
    <source>
        <dbReference type="SAM" id="MobiDB-lite"/>
    </source>
</evidence>
<dbReference type="PANTHER" id="PTHR31984:SF17">
    <property type="entry name" value="TRANSCRIPTIONAL REGULATOR"/>
    <property type="match status" value="1"/>
</dbReference>
<dbReference type="PANTHER" id="PTHR31984">
    <property type="entry name" value="TRANSPORTER, PUTATIVE (DUF179)-RELATED"/>
    <property type="match status" value="1"/>
</dbReference>
<protein>
    <submittedName>
        <fullName evidence="3">Uncharacterized protein</fullName>
    </submittedName>
</protein>
<feature type="region of interest" description="Disordered" evidence="1">
    <location>
        <begin position="53"/>
        <end position="75"/>
    </location>
</feature>
<gene>
    <name evidence="3" type="ORF">FisN_2Lh349</name>
</gene>